<proteinExistence type="predicted"/>
<comment type="caution">
    <text evidence="3">The sequence shown here is derived from an EMBL/GenBank/DDBJ whole genome shotgun (WGS) entry which is preliminary data.</text>
</comment>
<evidence type="ECO:0000256" key="1">
    <source>
        <dbReference type="ARBA" id="ARBA00022694"/>
    </source>
</evidence>
<evidence type="ECO:0000259" key="2">
    <source>
        <dbReference type="Pfam" id="PF17884"/>
    </source>
</evidence>
<dbReference type="GeneID" id="301442218"/>
<evidence type="ECO:0000313" key="4">
    <source>
        <dbReference type="Proteomes" id="UP000538031"/>
    </source>
</evidence>
<gene>
    <name evidence="3" type="ORF">HA285_07905</name>
</gene>
<dbReference type="Proteomes" id="UP000538031">
    <property type="component" value="Unassembled WGS sequence"/>
</dbReference>
<dbReference type="GO" id="GO:0008033">
    <property type="term" value="P:tRNA processing"/>
    <property type="evidence" value="ECO:0007669"/>
    <property type="project" value="UniProtKB-KW"/>
</dbReference>
<protein>
    <submittedName>
        <fullName evidence="3">DUF5591 domain-containing protein</fullName>
    </submittedName>
</protein>
<dbReference type="RefSeq" id="WP_432703953.1">
    <property type="nucleotide sequence ID" value="NZ_CP194219.1"/>
</dbReference>
<dbReference type="InterPro" id="IPR040777">
    <property type="entry name" value="DUF5591"/>
</dbReference>
<accession>A0A7J4MXV2</accession>
<feature type="domain" description="DUF5591" evidence="2">
    <location>
        <begin position="28"/>
        <end position="174"/>
    </location>
</feature>
<dbReference type="Pfam" id="PF17884">
    <property type="entry name" value="DUF5591"/>
    <property type="match status" value="1"/>
</dbReference>
<name>A0A7J4MXV2_METTF</name>
<dbReference type="Gene3D" id="3.40.50.10630">
    <property type="entry name" value="Uracil-DNA glycosylase-like"/>
    <property type="match status" value="1"/>
</dbReference>
<dbReference type="AlphaFoldDB" id="A0A7J4MXV2"/>
<keyword evidence="1" id="KW-0819">tRNA processing</keyword>
<reference evidence="4" key="1">
    <citation type="journal article" date="2020" name="bioRxiv">
        <title>A rank-normalized archaeal taxonomy based on genome phylogeny resolves widespread incomplete and uneven classifications.</title>
        <authorList>
            <person name="Rinke C."/>
            <person name="Chuvochina M."/>
            <person name="Mussig A.J."/>
            <person name="Chaumeil P.-A."/>
            <person name="Waite D.W."/>
            <person name="Whitman W.B."/>
            <person name="Parks D.H."/>
            <person name="Hugenholtz P."/>
        </authorList>
    </citation>
    <scope>NUCLEOTIDE SEQUENCE [LARGE SCALE GENOMIC DNA]</scope>
</reference>
<dbReference type="InterPro" id="IPR036895">
    <property type="entry name" value="Uracil-DNA_glycosylase-like_sf"/>
</dbReference>
<organism evidence="3 4">
    <name type="scientific">Methanothermobacter thermautotrophicus</name>
    <name type="common">Methanobacterium thermoformicicum</name>
    <dbReference type="NCBI Taxonomy" id="145262"/>
    <lineage>
        <taxon>Archaea</taxon>
        <taxon>Methanobacteriati</taxon>
        <taxon>Methanobacteriota</taxon>
        <taxon>Methanomada group</taxon>
        <taxon>Methanobacteria</taxon>
        <taxon>Methanobacteriales</taxon>
        <taxon>Methanobacteriaceae</taxon>
        <taxon>Methanothermobacter</taxon>
    </lineage>
</organism>
<sequence>MNYPRFAKKDYIGLNGVSRKQLIHPHFQKWQDWFLNEYEAPEDRVCVFLPCAAIKPYYNSPIHKLINSVLDEYLEEIHRVVISNAGVIPYEYCDKYPFDSYDWNPLAEDDSIQKEYYEVTKQRIEDYLSRHSYRAHISYLRTKSLSFRALRDACNNLKIKLHYSELNEEISSKKDTDLVLTYDENLERLSKLLEGLL</sequence>
<evidence type="ECO:0000313" key="3">
    <source>
        <dbReference type="EMBL" id="HIH65497.1"/>
    </source>
</evidence>
<dbReference type="SUPFAM" id="SSF52141">
    <property type="entry name" value="Uracil-DNA glycosylase-like"/>
    <property type="match status" value="1"/>
</dbReference>
<dbReference type="EMBL" id="DUHT01000088">
    <property type="protein sequence ID" value="HIH65497.1"/>
    <property type="molecule type" value="Genomic_DNA"/>
</dbReference>